<dbReference type="InterPro" id="IPR036397">
    <property type="entry name" value="RNaseH_sf"/>
</dbReference>
<comment type="caution">
    <text evidence="5">The sequence shown here is derived from an EMBL/GenBank/DDBJ whole genome shotgun (WGS) entry which is preliminary data.</text>
</comment>
<evidence type="ECO:0000313" key="5">
    <source>
        <dbReference type="EMBL" id="RVX41838.1"/>
    </source>
</evidence>
<feature type="region of interest" description="Disordered" evidence="2">
    <location>
        <begin position="461"/>
        <end position="485"/>
    </location>
</feature>
<dbReference type="Gene3D" id="3.30.420.10">
    <property type="entry name" value="Ribonuclease H-like superfamily/Ribonuclease H"/>
    <property type="match status" value="1"/>
</dbReference>
<dbReference type="EMBL" id="SAUN01000001">
    <property type="protein sequence ID" value="RVX41838.1"/>
    <property type="molecule type" value="Genomic_DNA"/>
</dbReference>
<evidence type="ECO:0000313" key="6">
    <source>
        <dbReference type="Proteomes" id="UP000284824"/>
    </source>
</evidence>
<reference evidence="5 6" key="1">
    <citation type="submission" date="2019-01" db="EMBL/GenBank/DDBJ databases">
        <title>Sequencing the genomes of 1000 actinobacteria strains.</title>
        <authorList>
            <person name="Klenk H.-P."/>
        </authorList>
    </citation>
    <scope>NUCLEOTIDE SEQUENCE [LARGE SCALE GENOMIC DNA]</scope>
    <source>
        <strain evidence="5 6">DSM 43925</strain>
    </source>
</reference>
<accession>A0A438M824</accession>
<dbReference type="EMBL" id="SAUN01000001">
    <property type="protein sequence ID" value="RVX41132.1"/>
    <property type="molecule type" value="Genomic_DNA"/>
</dbReference>
<dbReference type="InterPro" id="IPR001584">
    <property type="entry name" value="Integrase_cat-core"/>
</dbReference>
<dbReference type="SUPFAM" id="SSF53098">
    <property type="entry name" value="Ribonuclease H-like"/>
    <property type="match status" value="1"/>
</dbReference>
<dbReference type="NCBIfam" id="NF033546">
    <property type="entry name" value="transpos_IS21"/>
    <property type="match status" value="1"/>
</dbReference>
<gene>
    <name evidence="4" type="ORF">EDD27_3601</name>
    <name evidence="5" type="ORF">EDD27_4415</name>
</gene>
<evidence type="ECO:0000313" key="4">
    <source>
        <dbReference type="EMBL" id="RVX41132.1"/>
    </source>
</evidence>
<dbReference type="PROSITE" id="PS50994">
    <property type="entry name" value="INTEGRASE"/>
    <property type="match status" value="1"/>
</dbReference>
<evidence type="ECO:0000259" key="3">
    <source>
        <dbReference type="PROSITE" id="PS50994"/>
    </source>
</evidence>
<dbReference type="PANTHER" id="PTHR35004">
    <property type="entry name" value="TRANSPOSASE RV3428C-RELATED"/>
    <property type="match status" value="1"/>
</dbReference>
<dbReference type="Proteomes" id="UP000284824">
    <property type="component" value="Unassembled WGS sequence"/>
</dbReference>
<dbReference type="GO" id="GO:0003676">
    <property type="term" value="F:nucleic acid binding"/>
    <property type="evidence" value="ECO:0007669"/>
    <property type="project" value="InterPro"/>
</dbReference>
<sequence length="485" mass="53744">MEILEAYDLTGSYRAAAELAGCDHHTVRRYVLLRGTGVDPTVRADRPKMIDEFMPKIEELVERSGGRIGGDVVHKKLRAMGFTGTDRTTRRAVAAAKKSYRAGNRRVHRPWIVEPGLWMQWDWGFGPKVDGRQTQLWCAWLAWSRFRVVIPTFDKTLPTIAACLDTTFRQFGGVPTYCLTDNEKTVTVDHVARVAVRNPDILPIGRHYGTVMRTCMPADPQSKGGTEATVRIAKRDLVPTEVNLRVAYSAFADLEVACAEFTAEVNGRLHRETRQVPAQMLAEERLRLHLVPEQPYVGVFGETRKVGKDSTVSVGSVRYSVPHALIDSKVWVRFHGDELVVAAVIDGMVTEIARHQRSTPGNPRIRDEHYPDTARGQRTPKPVNAAEAAFLAIGPGAAQWLMEAAAQGVTRIRFKMAEAVTLAKLRGNQAVDRALGTAALAGRFAEHDLMAILDYQSAREPDIPSRASETHSLQPGTSAWAQLGR</sequence>
<proteinExistence type="inferred from homology"/>
<feature type="domain" description="Integrase catalytic" evidence="3">
    <location>
        <begin position="106"/>
        <end position="285"/>
    </location>
</feature>
<feature type="compositionally biased region" description="Polar residues" evidence="2">
    <location>
        <begin position="470"/>
        <end position="485"/>
    </location>
</feature>
<protein>
    <submittedName>
        <fullName evidence="5">Transposase</fullName>
    </submittedName>
</protein>
<feature type="region of interest" description="Disordered" evidence="2">
    <location>
        <begin position="355"/>
        <end position="379"/>
    </location>
</feature>
<evidence type="ECO:0000256" key="1">
    <source>
        <dbReference type="ARBA" id="ARBA00009277"/>
    </source>
</evidence>
<dbReference type="GO" id="GO:0015074">
    <property type="term" value="P:DNA integration"/>
    <property type="evidence" value="ECO:0007669"/>
    <property type="project" value="InterPro"/>
</dbReference>
<dbReference type="InterPro" id="IPR012337">
    <property type="entry name" value="RNaseH-like_sf"/>
</dbReference>
<dbReference type="AlphaFoldDB" id="A0A438M824"/>
<organism evidence="5 6">
    <name type="scientific">Nonomuraea polychroma</name>
    <dbReference type="NCBI Taxonomy" id="46176"/>
    <lineage>
        <taxon>Bacteria</taxon>
        <taxon>Bacillati</taxon>
        <taxon>Actinomycetota</taxon>
        <taxon>Actinomycetes</taxon>
        <taxon>Streptosporangiales</taxon>
        <taxon>Streptosporangiaceae</taxon>
        <taxon>Nonomuraea</taxon>
    </lineage>
</organism>
<keyword evidence="6" id="KW-1185">Reference proteome</keyword>
<dbReference type="PANTHER" id="PTHR35004:SF8">
    <property type="entry name" value="TRANSPOSASE RV3428C-RELATED"/>
    <property type="match status" value="1"/>
</dbReference>
<comment type="similarity">
    <text evidence="1">Belongs to the transposase IS21/IS408/IS1162 family.</text>
</comment>
<name>A0A438M824_9ACTN</name>
<dbReference type="Pfam" id="PF22483">
    <property type="entry name" value="Mu-transpos_C_2"/>
    <property type="match status" value="1"/>
</dbReference>
<dbReference type="InterPro" id="IPR054353">
    <property type="entry name" value="IstA-like_C"/>
</dbReference>
<evidence type="ECO:0000256" key="2">
    <source>
        <dbReference type="SAM" id="MobiDB-lite"/>
    </source>
</evidence>